<evidence type="ECO:0000313" key="2">
    <source>
        <dbReference type="EMBL" id="BDB98645.1"/>
    </source>
</evidence>
<sequence>MMKGFNTYPLKLVNIYIIHENCWSKYYLNKDLVEILNLIPYPEKNLLRVFAIVSERGYRDITKLKFEERIKEIFNVYRYGNKIFVDLGRDYDNSIFSIITKHNGIVLNTMKYNGGEIWNFLTYEHKINRIIKDLDEIAEIENVNISDNLPLDTLTDKEFKILSLAYEAGYFDYPRKIKARDLANMLGIKQSTLIYHLRNAEKKIIGSFIKNISKD</sequence>
<dbReference type="InterPro" id="IPR007050">
    <property type="entry name" value="HTH_bacterioopsin"/>
</dbReference>
<dbReference type="Pfam" id="PF04967">
    <property type="entry name" value="HTH_10"/>
    <property type="match status" value="1"/>
</dbReference>
<proteinExistence type="predicted"/>
<keyword evidence="3" id="KW-1185">Reference proteome</keyword>
<dbReference type="AlphaFoldDB" id="A0AAQ4CS64"/>
<protein>
    <submittedName>
        <fullName evidence="2">Bacterio-opsin activator</fullName>
    </submittedName>
</protein>
<feature type="domain" description="HTH bat-type" evidence="1">
    <location>
        <begin position="154"/>
        <end position="205"/>
    </location>
</feature>
<gene>
    <name evidence="2" type="ORF">SACC_16620</name>
</gene>
<dbReference type="PANTHER" id="PTHR34236">
    <property type="entry name" value="DIMETHYL SULFOXIDE REDUCTASE TRANSCRIPTIONAL ACTIVATOR"/>
    <property type="match status" value="1"/>
</dbReference>
<dbReference type="EMBL" id="AP025226">
    <property type="protein sequence ID" value="BDB98645.1"/>
    <property type="molecule type" value="Genomic_DNA"/>
</dbReference>
<name>A0AAQ4CS64_9CREN</name>
<dbReference type="KEGG" id="scas:SACC_16620"/>
<reference evidence="2 3" key="1">
    <citation type="journal article" date="2022" name="Microbiol. Resour. Announc.">
        <title>Complete Genome Sequence of the Hyperthermophilic and Acidophilic Archaeon Saccharolobus caldissimus Strain HS-3T.</title>
        <authorList>
            <person name="Sakai H.D."/>
            <person name="Kurosawa N."/>
        </authorList>
    </citation>
    <scope>NUCLEOTIDE SEQUENCE [LARGE SCALE GENOMIC DNA]</scope>
    <source>
        <strain evidence="2 3">JCM32116</strain>
    </source>
</reference>
<accession>A0AAQ4CS64</accession>
<dbReference type="Proteomes" id="UP001319921">
    <property type="component" value="Chromosome"/>
</dbReference>
<organism evidence="2 3">
    <name type="scientific">Saccharolobus caldissimus</name>
    <dbReference type="NCBI Taxonomy" id="1702097"/>
    <lineage>
        <taxon>Archaea</taxon>
        <taxon>Thermoproteota</taxon>
        <taxon>Thermoprotei</taxon>
        <taxon>Sulfolobales</taxon>
        <taxon>Sulfolobaceae</taxon>
        <taxon>Saccharolobus</taxon>
    </lineage>
</organism>
<evidence type="ECO:0000313" key="3">
    <source>
        <dbReference type="Proteomes" id="UP001319921"/>
    </source>
</evidence>
<dbReference type="PANTHER" id="PTHR34236:SF1">
    <property type="entry name" value="DIMETHYL SULFOXIDE REDUCTASE TRANSCRIPTIONAL ACTIVATOR"/>
    <property type="match status" value="1"/>
</dbReference>
<evidence type="ECO:0000259" key="1">
    <source>
        <dbReference type="Pfam" id="PF04967"/>
    </source>
</evidence>